<evidence type="ECO:0000313" key="2">
    <source>
        <dbReference type="Proteomes" id="UP000814176"/>
    </source>
</evidence>
<dbReference type="Proteomes" id="UP000814176">
    <property type="component" value="Unassembled WGS sequence"/>
</dbReference>
<reference evidence="1 2" key="1">
    <citation type="journal article" date="2021" name="Environ. Microbiol.">
        <title>Gene family expansions and transcriptome signatures uncover fungal adaptations to wood decay.</title>
        <authorList>
            <person name="Hage H."/>
            <person name="Miyauchi S."/>
            <person name="Viragh M."/>
            <person name="Drula E."/>
            <person name="Min B."/>
            <person name="Chaduli D."/>
            <person name="Navarro D."/>
            <person name="Favel A."/>
            <person name="Norest M."/>
            <person name="Lesage-Meessen L."/>
            <person name="Balint B."/>
            <person name="Merenyi Z."/>
            <person name="de Eugenio L."/>
            <person name="Morin E."/>
            <person name="Martinez A.T."/>
            <person name="Baldrian P."/>
            <person name="Stursova M."/>
            <person name="Martinez M.J."/>
            <person name="Novotny C."/>
            <person name="Magnuson J.K."/>
            <person name="Spatafora J.W."/>
            <person name="Maurice S."/>
            <person name="Pangilinan J."/>
            <person name="Andreopoulos W."/>
            <person name="LaButti K."/>
            <person name="Hundley H."/>
            <person name="Na H."/>
            <person name="Kuo A."/>
            <person name="Barry K."/>
            <person name="Lipzen A."/>
            <person name="Henrissat B."/>
            <person name="Riley R."/>
            <person name="Ahrendt S."/>
            <person name="Nagy L.G."/>
            <person name="Grigoriev I.V."/>
            <person name="Martin F."/>
            <person name="Rosso M.N."/>
        </authorList>
    </citation>
    <scope>NUCLEOTIDE SEQUENCE [LARGE SCALE GENOMIC DNA]</scope>
    <source>
        <strain evidence="1 2">CIRM-BRFM 1785</strain>
    </source>
</reference>
<gene>
    <name evidence="1" type="ORF">C8Q71DRAFT_281482</name>
</gene>
<dbReference type="RefSeq" id="XP_047775138.1">
    <property type="nucleotide sequence ID" value="XM_047917501.1"/>
</dbReference>
<name>A0ABQ8K5P7_9APHY</name>
<evidence type="ECO:0000313" key="1">
    <source>
        <dbReference type="EMBL" id="KAH9832092.1"/>
    </source>
</evidence>
<dbReference type="GeneID" id="71998233"/>
<protein>
    <submittedName>
        <fullName evidence="1">Uncharacterized protein</fullName>
    </submittedName>
</protein>
<keyword evidence="2" id="KW-1185">Reference proteome</keyword>
<dbReference type="EMBL" id="JADCUA010000023">
    <property type="protein sequence ID" value="KAH9832092.1"/>
    <property type="molecule type" value="Genomic_DNA"/>
</dbReference>
<comment type="caution">
    <text evidence="1">The sequence shown here is derived from an EMBL/GenBank/DDBJ whole genome shotgun (WGS) entry which is preliminary data.</text>
</comment>
<accession>A0ABQ8K5P7</accession>
<proteinExistence type="predicted"/>
<organism evidence="1 2">
    <name type="scientific">Rhodofomes roseus</name>
    <dbReference type="NCBI Taxonomy" id="34475"/>
    <lineage>
        <taxon>Eukaryota</taxon>
        <taxon>Fungi</taxon>
        <taxon>Dikarya</taxon>
        <taxon>Basidiomycota</taxon>
        <taxon>Agaricomycotina</taxon>
        <taxon>Agaricomycetes</taxon>
        <taxon>Polyporales</taxon>
        <taxon>Rhodofomes</taxon>
    </lineage>
</organism>
<sequence length="71" mass="8296">MVNLPTLPNVCRVAAHAGYLVSRRYFSRLFVECDAYTTAIVMCPDCKLHWFVQHQWPVDAIEMVRRRAIDN</sequence>